<evidence type="ECO:0000256" key="4">
    <source>
        <dbReference type="ARBA" id="ARBA00023136"/>
    </source>
</evidence>
<evidence type="ECO:0000256" key="5">
    <source>
        <dbReference type="SAM" id="Phobius"/>
    </source>
</evidence>
<evidence type="ECO:0000256" key="3">
    <source>
        <dbReference type="ARBA" id="ARBA00022989"/>
    </source>
</evidence>
<dbReference type="EMBL" id="CAESAJ010000085">
    <property type="protein sequence ID" value="CAB4339469.1"/>
    <property type="molecule type" value="Genomic_DNA"/>
</dbReference>
<dbReference type="GO" id="GO:0016020">
    <property type="term" value="C:membrane"/>
    <property type="evidence" value="ECO:0007669"/>
    <property type="project" value="UniProtKB-SubCell"/>
</dbReference>
<protein>
    <submittedName>
        <fullName evidence="6">Unannotated protein</fullName>
    </submittedName>
</protein>
<keyword evidence="4 5" id="KW-0472">Membrane</keyword>
<proteinExistence type="predicted"/>
<dbReference type="Pfam" id="PF07681">
    <property type="entry name" value="DoxX"/>
    <property type="match status" value="1"/>
</dbReference>
<gene>
    <name evidence="6" type="ORF">UFOPK3770_00836</name>
</gene>
<feature type="transmembrane region" description="Helical" evidence="5">
    <location>
        <begin position="101"/>
        <end position="121"/>
    </location>
</feature>
<sequence>MDDLLILIGRALLSLIFLSSGVAHLTKTNAMAGYVASKGLSRPKLLVQISGVVILLGGIFMLTGIQVELGALMLSGFCFLAAILMHPFWKETDGMTKMNEQTAFLKDLALAGATLAIYALYAG</sequence>
<evidence type="ECO:0000256" key="1">
    <source>
        <dbReference type="ARBA" id="ARBA00004141"/>
    </source>
</evidence>
<keyword evidence="3 5" id="KW-1133">Transmembrane helix</keyword>
<dbReference type="InterPro" id="IPR032808">
    <property type="entry name" value="DoxX"/>
</dbReference>
<accession>A0A6J5ZFK0</accession>
<feature type="transmembrane region" description="Helical" evidence="5">
    <location>
        <begin position="71"/>
        <end position="89"/>
    </location>
</feature>
<organism evidence="6">
    <name type="scientific">freshwater metagenome</name>
    <dbReference type="NCBI Taxonomy" id="449393"/>
    <lineage>
        <taxon>unclassified sequences</taxon>
        <taxon>metagenomes</taxon>
        <taxon>ecological metagenomes</taxon>
    </lineage>
</organism>
<evidence type="ECO:0000313" key="6">
    <source>
        <dbReference type="EMBL" id="CAB4339469.1"/>
    </source>
</evidence>
<feature type="transmembrane region" description="Helical" evidence="5">
    <location>
        <begin position="6"/>
        <end position="25"/>
    </location>
</feature>
<dbReference type="AlphaFoldDB" id="A0A6J5ZFK0"/>
<keyword evidence="2 5" id="KW-0812">Transmembrane</keyword>
<reference evidence="6" key="1">
    <citation type="submission" date="2020-05" db="EMBL/GenBank/DDBJ databases">
        <authorList>
            <person name="Chiriac C."/>
            <person name="Salcher M."/>
            <person name="Ghai R."/>
            <person name="Kavagutti S V."/>
        </authorList>
    </citation>
    <scope>NUCLEOTIDE SEQUENCE</scope>
</reference>
<feature type="transmembrane region" description="Helical" evidence="5">
    <location>
        <begin position="45"/>
        <end position="65"/>
    </location>
</feature>
<name>A0A6J5ZFK0_9ZZZZ</name>
<comment type="subcellular location">
    <subcellularLocation>
        <location evidence="1">Membrane</location>
        <topology evidence="1">Multi-pass membrane protein</topology>
    </subcellularLocation>
</comment>
<evidence type="ECO:0000256" key="2">
    <source>
        <dbReference type="ARBA" id="ARBA00022692"/>
    </source>
</evidence>